<dbReference type="Pfam" id="PF00535">
    <property type="entry name" value="Glycos_transf_2"/>
    <property type="match status" value="1"/>
</dbReference>
<evidence type="ECO:0000313" key="3">
    <source>
        <dbReference type="Proteomes" id="UP000594800"/>
    </source>
</evidence>
<dbReference type="AlphaFoldDB" id="A0A7S9LVJ9"/>
<dbReference type="KEGG" id="poz:I0K15_10165"/>
<evidence type="ECO:0000259" key="1">
    <source>
        <dbReference type="Pfam" id="PF00535"/>
    </source>
</evidence>
<dbReference type="InterPro" id="IPR001173">
    <property type="entry name" value="Glyco_trans_2-like"/>
</dbReference>
<name>A0A7S9LVJ9_9RHOB</name>
<dbReference type="GO" id="GO:0016740">
    <property type="term" value="F:transferase activity"/>
    <property type="evidence" value="ECO:0007669"/>
    <property type="project" value="UniProtKB-KW"/>
</dbReference>
<organism evidence="2 3">
    <name type="scientific">Pontivivens ytuae</name>
    <dbReference type="NCBI Taxonomy" id="2789856"/>
    <lineage>
        <taxon>Bacteria</taxon>
        <taxon>Pseudomonadati</taxon>
        <taxon>Pseudomonadota</taxon>
        <taxon>Alphaproteobacteria</taxon>
        <taxon>Rhodobacterales</taxon>
        <taxon>Paracoccaceae</taxon>
        <taxon>Pontivivens</taxon>
    </lineage>
</organism>
<sequence>MSAHPTVTAVITTYDRTEFLGDAVRSVLMQSIRTTEVIVVDDASPTDPAPVLTEFEDRVRLIRLDANSGANAARNAGVRAASGEWVAFLDDDDIWRPDKTEEQFAAMSDGDEAALCGLEQIDGKSPQICPVARVTEAHLRGGNPFCGMSGLIARRDVLLQEPLDETLPNGQDWDIYIRLARRRPLAYAAAPLFARRYGSHSGITLSAQSESVEALEKRTRVIEKHRDWLGETHYRRRLASYLLKYIGKRKNPVRFVLHAMRRAGASATVRHLARKALRRPEFTWPQGHNPL</sequence>
<dbReference type="InterPro" id="IPR029044">
    <property type="entry name" value="Nucleotide-diphossugar_trans"/>
</dbReference>
<dbReference type="Proteomes" id="UP000594800">
    <property type="component" value="Chromosome"/>
</dbReference>
<dbReference type="PANTHER" id="PTHR43685">
    <property type="entry name" value="GLYCOSYLTRANSFERASE"/>
    <property type="match status" value="1"/>
</dbReference>
<keyword evidence="2" id="KW-0808">Transferase</keyword>
<dbReference type="InterPro" id="IPR050834">
    <property type="entry name" value="Glycosyltransf_2"/>
</dbReference>
<dbReference type="SUPFAM" id="SSF53448">
    <property type="entry name" value="Nucleotide-diphospho-sugar transferases"/>
    <property type="match status" value="1"/>
</dbReference>
<accession>A0A7S9LVJ9</accession>
<evidence type="ECO:0000313" key="2">
    <source>
        <dbReference type="EMBL" id="QPH56054.1"/>
    </source>
</evidence>
<dbReference type="RefSeq" id="WP_196105311.1">
    <property type="nucleotide sequence ID" value="NZ_CP064942.1"/>
</dbReference>
<feature type="domain" description="Glycosyltransferase 2-like" evidence="1">
    <location>
        <begin position="9"/>
        <end position="125"/>
    </location>
</feature>
<protein>
    <submittedName>
        <fullName evidence="2">Glycosyltransferase family 2 protein</fullName>
    </submittedName>
</protein>
<dbReference type="CDD" id="cd00761">
    <property type="entry name" value="Glyco_tranf_GTA_type"/>
    <property type="match status" value="1"/>
</dbReference>
<dbReference type="PANTHER" id="PTHR43685:SF2">
    <property type="entry name" value="GLYCOSYLTRANSFERASE 2-LIKE DOMAIN-CONTAINING PROTEIN"/>
    <property type="match status" value="1"/>
</dbReference>
<dbReference type="Gene3D" id="3.90.550.10">
    <property type="entry name" value="Spore Coat Polysaccharide Biosynthesis Protein SpsA, Chain A"/>
    <property type="match status" value="1"/>
</dbReference>
<gene>
    <name evidence="2" type="ORF">I0K15_10165</name>
</gene>
<dbReference type="EMBL" id="CP064942">
    <property type="protein sequence ID" value="QPH56054.1"/>
    <property type="molecule type" value="Genomic_DNA"/>
</dbReference>
<proteinExistence type="predicted"/>
<reference evidence="2 3" key="1">
    <citation type="submission" date="2020-11" db="EMBL/GenBank/DDBJ databases">
        <title>Description of Pontivivens ytuae sp. nov. isolated from deep sea sediment of Mariana Trench.</title>
        <authorList>
            <person name="Wang Z."/>
            <person name="Sun Q.-L."/>
            <person name="Xu X.-D."/>
            <person name="Tang Y.-Z."/>
            <person name="Zhang J."/>
        </authorList>
    </citation>
    <scope>NUCLEOTIDE SEQUENCE [LARGE SCALE GENOMIC DNA]</scope>
    <source>
        <strain evidence="2 3">MT2928</strain>
    </source>
</reference>
<keyword evidence="3" id="KW-1185">Reference proteome</keyword>